<name>A0A7R9EM01_9NEOP</name>
<evidence type="ECO:0000256" key="1">
    <source>
        <dbReference type="SAM" id="SignalP"/>
    </source>
</evidence>
<reference evidence="2" key="1">
    <citation type="submission" date="2020-11" db="EMBL/GenBank/DDBJ databases">
        <authorList>
            <person name="Tran Van P."/>
        </authorList>
    </citation>
    <scope>NUCLEOTIDE SEQUENCE</scope>
</reference>
<sequence length="92" mass="10356">MAARIPRISLTRILSVVPLLMHALAQDISTLIKLRHGHLNAGVFVFDGKRRVQNPSVHLLRMLVIKVRITETQTGFARLACFALAQEAKIRF</sequence>
<protein>
    <recommendedName>
        <fullName evidence="3">Secreted protein</fullName>
    </recommendedName>
</protein>
<proteinExistence type="predicted"/>
<dbReference type="EMBL" id="OD564302">
    <property type="protein sequence ID" value="CAD7437670.1"/>
    <property type="molecule type" value="Genomic_DNA"/>
</dbReference>
<accession>A0A7R9EM01</accession>
<gene>
    <name evidence="2" type="ORF">TBIB3V08_LOCUS277</name>
</gene>
<evidence type="ECO:0000313" key="2">
    <source>
        <dbReference type="EMBL" id="CAD7437670.1"/>
    </source>
</evidence>
<feature type="chain" id="PRO_5031270318" description="Secreted protein" evidence="1">
    <location>
        <begin position="26"/>
        <end position="92"/>
    </location>
</feature>
<keyword evidence="1" id="KW-0732">Signal</keyword>
<dbReference type="AlphaFoldDB" id="A0A7R9EM01"/>
<organism evidence="2">
    <name type="scientific">Timema bartmani</name>
    <dbReference type="NCBI Taxonomy" id="61472"/>
    <lineage>
        <taxon>Eukaryota</taxon>
        <taxon>Metazoa</taxon>
        <taxon>Ecdysozoa</taxon>
        <taxon>Arthropoda</taxon>
        <taxon>Hexapoda</taxon>
        <taxon>Insecta</taxon>
        <taxon>Pterygota</taxon>
        <taxon>Neoptera</taxon>
        <taxon>Polyneoptera</taxon>
        <taxon>Phasmatodea</taxon>
        <taxon>Timematodea</taxon>
        <taxon>Timematoidea</taxon>
        <taxon>Timematidae</taxon>
        <taxon>Timema</taxon>
    </lineage>
</organism>
<feature type="signal peptide" evidence="1">
    <location>
        <begin position="1"/>
        <end position="25"/>
    </location>
</feature>
<evidence type="ECO:0008006" key="3">
    <source>
        <dbReference type="Google" id="ProtNLM"/>
    </source>
</evidence>